<evidence type="ECO:0000313" key="2">
    <source>
        <dbReference type="EMBL" id="GGN68291.1"/>
    </source>
</evidence>
<sequence length="111" mass="11555">MAGLAERGVQRLVPPGAASGGTAHALKAVGERARRRGADGNVTTGPKDAWRRRLRAGEEPGPPDDGAGLFVVRAAALAAATPLQAYGRNRSTCGSWSLIWSENSELMCTLS</sequence>
<dbReference type="Proteomes" id="UP000600365">
    <property type="component" value="Unassembled WGS sequence"/>
</dbReference>
<feature type="compositionally biased region" description="Basic and acidic residues" evidence="1">
    <location>
        <begin position="48"/>
        <end position="58"/>
    </location>
</feature>
<feature type="region of interest" description="Disordered" evidence="1">
    <location>
        <begin position="1"/>
        <end position="67"/>
    </location>
</feature>
<feature type="compositionally biased region" description="Basic and acidic residues" evidence="1">
    <location>
        <begin position="29"/>
        <end position="38"/>
    </location>
</feature>
<reference evidence="2 3" key="1">
    <citation type="journal article" date="2014" name="Int. J. Syst. Evol. Microbiol.">
        <title>Complete genome sequence of Corynebacterium casei LMG S-19264T (=DSM 44701T), isolated from a smear-ripened cheese.</title>
        <authorList>
            <consortium name="US DOE Joint Genome Institute (JGI-PGF)"/>
            <person name="Walter F."/>
            <person name="Albersmeier A."/>
            <person name="Kalinowski J."/>
            <person name="Ruckert C."/>
        </authorList>
    </citation>
    <scope>NUCLEOTIDE SEQUENCE [LARGE SCALE GENOMIC DNA]</scope>
    <source>
        <strain evidence="2 3">CGMCC 4.7111</strain>
    </source>
</reference>
<organism evidence="2 3">
    <name type="scientific">Streptomyces albiflavescens</name>
    <dbReference type="NCBI Taxonomy" id="1623582"/>
    <lineage>
        <taxon>Bacteria</taxon>
        <taxon>Bacillati</taxon>
        <taxon>Actinomycetota</taxon>
        <taxon>Actinomycetes</taxon>
        <taxon>Kitasatosporales</taxon>
        <taxon>Streptomycetaceae</taxon>
        <taxon>Streptomyces</taxon>
    </lineage>
</organism>
<protein>
    <submittedName>
        <fullName evidence="2">Uncharacterized protein</fullName>
    </submittedName>
</protein>
<accession>A0A917Y4K2</accession>
<evidence type="ECO:0000256" key="1">
    <source>
        <dbReference type="SAM" id="MobiDB-lite"/>
    </source>
</evidence>
<dbReference type="EMBL" id="BMMM01000007">
    <property type="protein sequence ID" value="GGN68291.1"/>
    <property type="molecule type" value="Genomic_DNA"/>
</dbReference>
<name>A0A917Y4K2_9ACTN</name>
<proteinExistence type="predicted"/>
<dbReference type="AlphaFoldDB" id="A0A917Y4K2"/>
<keyword evidence="3" id="KW-1185">Reference proteome</keyword>
<gene>
    <name evidence="2" type="ORF">GCM10011579_041610</name>
</gene>
<evidence type="ECO:0000313" key="3">
    <source>
        <dbReference type="Proteomes" id="UP000600365"/>
    </source>
</evidence>
<comment type="caution">
    <text evidence="2">The sequence shown here is derived from an EMBL/GenBank/DDBJ whole genome shotgun (WGS) entry which is preliminary data.</text>
</comment>